<dbReference type="InterPro" id="IPR045054">
    <property type="entry name" value="P4HA-like"/>
</dbReference>
<dbReference type="Proteomes" id="UP000504634">
    <property type="component" value="Unplaced"/>
</dbReference>
<comment type="cofactor">
    <cofactor evidence="1">
        <name>L-ascorbate</name>
        <dbReference type="ChEBI" id="CHEBI:38290"/>
    </cofactor>
</comment>
<keyword evidence="2" id="KW-0479">Metal-binding</keyword>
<sequence>MLRLTPCLLVLGILCHEWNYPAESGRSWPSSAQPALQAIENQFTVLEKRHRPQIALGRCVALLDELRHARELQSVLRWVQRLFDELGGQYLQQFDCLAGKHNTFLLPFARSLRAKGKIPLAVKLIVEYESTLTALQSACNQLIEGLFHETLQTLYQELVYPQRLIATEQSIVANMCTNLLYHQHSTPHKLRCRLIRPTPYHDLAPIKIETLHDSPYIAIFHQVIDEREAELLINKAQQNHILRNHQLPRNLQKKLSDFLGIDVNWLRLRRIEPVQPVVQHYDFEFDVSRLETGFANNHLTAFIYLNNAYEGGSTVFPYLNVAIEPRVGSLVAWQNSHKTLEPDFRTKHGSCPIFGGVKWVASFDTRSIWQKKLHLCDSKYDGYKSFGFGKRCNLAEVLPRT</sequence>
<evidence type="ECO:0000256" key="5">
    <source>
        <dbReference type="ARBA" id="ARBA00023002"/>
    </source>
</evidence>
<reference evidence="10" key="1">
    <citation type="submission" date="2025-08" db="UniProtKB">
        <authorList>
            <consortium name="RefSeq"/>
        </authorList>
    </citation>
    <scope>IDENTIFICATION</scope>
    <source>
        <strain evidence="10">11010-0011.00</strain>
        <tissue evidence="10">Whole body</tissue>
    </source>
</reference>
<gene>
    <name evidence="10" type="primary">LOC115620264</name>
</gene>
<keyword evidence="9" id="KW-1185">Reference proteome</keyword>
<evidence type="ECO:0000256" key="3">
    <source>
        <dbReference type="ARBA" id="ARBA00022896"/>
    </source>
</evidence>
<feature type="domain" description="Prolyl 4-hydroxylase alpha subunit" evidence="8">
    <location>
        <begin position="215"/>
        <end position="366"/>
    </location>
</feature>
<organism evidence="9 10">
    <name type="scientific">Drosophila lebanonensis</name>
    <name type="common">Fruit fly</name>
    <name type="synonym">Scaptodrosophila lebanonensis</name>
    <dbReference type="NCBI Taxonomy" id="7225"/>
    <lineage>
        <taxon>Eukaryota</taxon>
        <taxon>Metazoa</taxon>
        <taxon>Ecdysozoa</taxon>
        <taxon>Arthropoda</taxon>
        <taxon>Hexapoda</taxon>
        <taxon>Insecta</taxon>
        <taxon>Pterygota</taxon>
        <taxon>Neoptera</taxon>
        <taxon>Endopterygota</taxon>
        <taxon>Diptera</taxon>
        <taxon>Brachycera</taxon>
        <taxon>Muscomorpha</taxon>
        <taxon>Ephydroidea</taxon>
        <taxon>Drosophilidae</taxon>
        <taxon>Scaptodrosophila</taxon>
    </lineage>
</organism>
<keyword evidence="4" id="KW-0223">Dioxygenase</keyword>
<evidence type="ECO:0000256" key="4">
    <source>
        <dbReference type="ARBA" id="ARBA00022964"/>
    </source>
</evidence>
<dbReference type="AlphaFoldDB" id="A0A6J2T326"/>
<keyword evidence="7" id="KW-0732">Signal</keyword>
<dbReference type="SMART" id="SM00702">
    <property type="entry name" value="P4Hc"/>
    <property type="match status" value="1"/>
</dbReference>
<evidence type="ECO:0000259" key="8">
    <source>
        <dbReference type="SMART" id="SM00702"/>
    </source>
</evidence>
<evidence type="ECO:0000256" key="6">
    <source>
        <dbReference type="ARBA" id="ARBA00023004"/>
    </source>
</evidence>
<dbReference type="GO" id="GO:0005783">
    <property type="term" value="C:endoplasmic reticulum"/>
    <property type="evidence" value="ECO:0007669"/>
    <property type="project" value="TreeGrafter"/>
</dbReference>
<feature type="chain" id="PRO_5026856323" evidence="7">
    <location>
        <begin position="25"/>
        <end position="401"/>
    </location>
</feature>
<dbReference type="RefSeq" id="XP_030369282.1">
    <property type="nucleotide sequence ID" value="XM_030513422.1"/>
</dbReference>
<evidence type="ECO:0000256" key="1">
    <source>
        <dbReference type="ARBA" id="ARBA00001961"/>
    </source>
</evidence>
<keyword evidence="5" id="KW-0560">Oxidoreductase</keyword>
<accession>A0A6J2T326</accession>
<evidence type="ECO:0000256" key="7">
    <source>
        <dbReference type="SAM" id="SignalP"/>
    </source>
</evidence>
<protein>
    <submittedName>
        <fullName evidence="10">Prolyl 4-hydroxylase subunit alpha-2-like</fullName>
    </submittedName>
</protein>
<dbReference type="InterPro" id="IPR006620">
    <property type="entry name" value="Pro_4_hyd_alph"/>
</dbReference>
<dbReference type="GO" id="GO:0031418">
    <property type="term" value="F:L-ascorbic acid binding"/>
    <property type="evidence" value="ECO:0007669"/>
    <property type="project" value="UniProtKB-KW"/>
</dbReference>
<name>A0A6J2T326_DROLE</name>
<dbReference type="Gene3D" id="2.60.120.620">
    <property type="entry name" value="q2cbj1_9rhob like domain"/>
    <property type="match status" value="1"/>
</dbReference>
<evidence type="ECO:0000256" key="2">
    <source>
        <dbReference type="ARBA" id="ARBA00022723"/>
    </source>
</evidence>
<dbReference type="GeneID" id="115620264"/>
<keyword evidence="3" id="KW-0847">Vitamin C</keyword>
<dbReference type="OrthoDB" id="420380at2759"/>
<evidence type="ECO:0000313" key="9">
    <source>
        <dbReference type="Proteomes" id="UP000504634"/>
    </source>
</evidence>
<keyword evidence="6" id="KW-0408">Iron</keyword>
<dbReference type="PANTHER" id="PTHR10869">
    <property type="entry name" value="PROLYL 4-HYDROXYLASE ALPHA SUBUNIT"/>
    <property type="match status" value="1"/>
</dbReference>
<feature type="signal peptide" evidence="7">
    <location>
        <begin position="1"/>
        <end position="24"/>
    </location>
</feature>
<dbReference type="GO" id="GO:0005506">
    <property type="term" value="F:iron ion binding"/>
    <property type="evidence" value="ECO:0007669"/>
    <property type="project" value="InterPro"/>
</dbReference>
<dbReference type="GO" id="GO:0004656">
    <property type="term" value="F:procollagen-proline 4-dioxygenase activity"/>
    <property type="evidence" value="ECO:0007669"/>
    <property type="project" value="TreeGrafter"/>
</dbReference>
<dbReference type="PANTHER" id="PTHR10869:SF244">
    <property type="entry name" value="PROLYL 4-HYDROXYLASE SUBUNIT ALPHA-2"/>
    <property type="match status" value="1"/>
</dbReference>
<dbReference type="InterPro" id="IPR044862">
    <property type="entry name" value="Pro_4_hyd_alph_FE2OG_OXY"/>
</dbReference>
<proteinExistence type="predicted"/>
<dbReference type="Pfam" id="PF13640">
    <property type="entry name" value="2OG-FeII_Oxy_3"/>
    <property type="match status" value="1"/>
</dbReference>
<evidence type="ECO:0000313" key="10">
    <source>
        <dbReference type="RefSeq" id="XP_030369282.1"/>
    </source>
</evidence>